<evidence type="ECO:0000313" key="8">
    <source>
        <dbReference type="Proteomes" id="UP001597201"/>
    </source>
</evidence>
<keyword evidence="8" id="KW-1185">Reference proteome</keyword>
<dbReference type="Pfam" id="PF04241">
    <property type="entry name" value="DUF423"/>
    <property type="match status" value="1"/>
</dbReference>
<evidence type="ECO:0000256" key="6">
    <source>
        <dbReference type="SAM" id="Phobius"/>
    </source>
</evidence>
<evidence type="ECO:0000256" key="4">
    <source>
        <dbReference type="ARBA" id="ARBA00022989"/>
    </source>
</evidence>
<evidence type="ECO:0000256" key="3">
    <source>
        <dbReference type="ARBA" id="ARBA00022692"/>
    </source>
</evidence>
<feature type="transmembrane region" description="Helical" evidence="6">
    <location>
        <begin position="71"/>
        <end position="91"/>
    </location>
</feature>
<comment type="similarity">
    <text evidence="2">Belongs to the UPF0382 family.</text>
</comment>
<proteinExistence type="inferred from homology"/>
<dbReference type="PANTHER" id="PTHR43461:SF1">
    <property type="entry name" value="TRANSMEMBRANE PROTEIN 256"/>
    <property type="match status" value="1"/>
</dbReference>
<keyword evidence="3 6" id="KW-0812">Transmembrane</keyword>
<keyword evidence="4 6" id="KW-1133">Transmembrane helix</keyword>
<gene>
    <name evidence="7" type="ORF">ACFQ39_01950</name>
</gene>
<dbReference type="EMBL" id="JBHTMY010000002">
    <property type="protein sequence ID" value="MFD1314363.1"/>
    <property type="molecule type" value="Genomic_DNA"/>
</dbReference>
<keyword evidence="5 6" id="KW-0472">Membrane</keyword>
<evidence type="ECO:0000256" key="5">
    <source>
        <dbReference type="ARBA" id="ARBA00023136"/>
    </source>
</evidence>
<evidence type="ECO:0000256" key="1">
    <source>
        <dbReference type="ARBA" id="ARBA00004141"/>
    </source>
</evidence>
<dbReference type="RefSeq" id="WP_377175897.1">
    <property type="nucleotide sequence ID" value="NZ_JBHTMY010000002.1"/>
</dbReference>
<evidence type="ECO:0000313" key="7">
    <source>
        <dbReference type="EMBL" id="MFD1314363.1"/>
    </source>
</evidence>
<dbReference type="InterPro" id="IPR006696">
    <property type="entry name" value="DUF423"/>
</dbReference>
<feature type="transmembrane region" description="Helical" evidence="6">
    <location>
        <begin position="41"/>
        <end position="59"/>
    </location>
</feature>
<name>A0ABW3XXQ8_9FLAO</name>
<comment type="caution">
    <text evidence="7">The sequence shown here is derived from an EMBL/GenBank/DDBJ whole genome shotgun (WGS) entry which is preliminary data.</text>
</comment>
<protein>
    <submittedName>
        <fullName evidence="7">DUF423 domain-containing protein</fullName>
    </submittedName>
</protein>
<accession>A0ABW3XXQ8</accession>
<comment type="subcellular location">
    <subcellularLocation>
        <location evidence="1">Membrane</location>
        <topology evidence="1">Multi-pass membrane protein</topology>
    </subcellularLocation>
</comment>
<dbReference type="PANTHER" id="PTHR43461">
    <property type="entry name" value="TRANSMEMBRANE PROTEIN 256"/>
    <property type="match status" value="1"/>
</dbReference>
<organism evidence="7 8">
    <name type="scientific">Namhaeicola litoreus</name>
    <dbReference type="NCBI Taxonomy" id="1052145"/>
    <lineage>
        <taxon>Bacteria</taxon>
        <taxon>Pseudomonadati</taxon>
        <taxon>Bacteroidota</taxon>
        <taxon>Flavobacteriia</taxon>
        <taxon>Flavobacteriales</taxon>
        <taxon>Flavobacteriaceae</taxon>
        <taxon>Namhaeicola</taxon>
    </lineage>
</organism>
<reference evidence="8" key="1">
    <citation type="journal article" date="2019" name="Int. J. Syst. Evol. Microbiol.">
        <title>The Global Catalogue of Microorganisms (GCM) 10K type strain sequencing project: providing services to taxonomists for standard genome sequencing and annotation.</title>
        <authorList>
            <consortium name="The Broad Institute Genomics Platform"/>
            <consortium name="The Broad Institute Genome Sequencing Center for Infectious Disease"/>
            <person name="Wu L."/>
            <person name="Ma J."/>
        </authorList>
    </citation>
    <scope>NUCLEOTIDE SEQUENCE [LARGE SCALE GENOMIC DNA]</scope>
    <source>
        <strain evidence="8">CCUG 61485</strain>
    </source>
</reference>
<feature type="transmembrane region" description="Helical" evidence="6">
    <location>
        <begin position="97"/>
        <end position="120"/>
    </location>
</feature>
<dbReference type="Proteomes" id="UP001597201">
    <property type="component" value="Unassembled WGS sequence"/>
</dbReference>
<sequence>MKKRLTWIALLGAFAIVLGAFGAHGLKDKISAESLESYETGVKYLIYHVLVLLFLNTYSGFNVQIKKRLSLLFFIGLLFFSGSIFCISLGIVSAKSIWFITPLGGLLLIGGWLLMAYHFAESKEKNT</sequence>
<evidence type="ECO:0000256" key="2">
    <source>
        <dbReference type="ARBA" id="ARBA00009694"/>
    </source>
</evidence>